<comment type="caution">
    <text evidence="3">The sequence shown here is derived from an EMBL/GenBank/DDBJ whole genome shotgun (WGS) entry which is preliminary data.</text>
</comment>
<dbReference type="Gene3D" id="3.30.457.10">
    <property type="entry name" value="Copper amine oxidase-like, N-terminal domain"/>
    <property type="match status" value="1"/>
</dbReference>
<dbReference type="InterPro" id="IPR036582">
    <property type="entry name" value="Mao_N_sf"/>
</dbReference>
<dbReference type="InterPro" id="IPR012854">
    <property type="entry name" value="Cu_amine_oxidase-like_N"/>
</dbReference>
<accession>A0ABS1JEK1</accession>
<feature type="signal peptide" evidence="1">
    <location>
        <begin position="1"/>
        <end position="23"/>
    </location>
</feature>
<organism evidence="3 4">
    <name type="scientific">Tumebacillus amylolyticus</name>
    <dbReference type="NCBI Taxonomy" id="2801339"/>
    <lineage>
        <taxon>Bacteria</taxon>
        <taxon>Bacillati</taxon>
        <taxon>Bacillota</taxon>
        <taxon>Bacilli</taxon>
        <taxon>Bacillales</taxon>
        <taxon>Alicyclobacillaceae</taxon>
        <taxon>Tumebacillus</taxon>
    </lineage>
</organism>
<name>A0ABS1JEK1_9BACL</name>
<sequence>MKKRTTILLSGALLCVLATTAFASTPLKLMLNGHTVDQPLQMVDGVTYGPVRAIAESLGAEVKWNGDQQQVELTAPDLKMQKMQIDLLEQALAPTSPQEAAESWAKAVKERNGAAQYAVSSSELRQKNGPIFGPGGNWVTGVSSPWVEKYEVIDEKQTDDNSYAYKVVFSYATSTGPAGQGITQLIVHRYGDKWFVANSGPDESTQSPELPIVELTMPTGAKISAPSEEQLSDKVRVRLDNLNVVKSEGLSNPLSIIGNHASIKSQTSVELPAGKATLFEVERDLPVASNDTSLLHEYWLVILGSDVGDDMQLAYTLSTVYANNDADPATVKKQLLETAKSWVLPKMTK</sequence>
<evidence type="ECO:0000313" key="4">
    <source>
        <dbReference type="Proteomes" id="UP000602284"/>
    </source>
</evidence>
<feature type="domain" description="Copper amine oxidase-like N-terminal" evidence="2">
    <location>
        <begin position="31"/>
        <end position="77"/>
    </location>
</feature>
<dbReference type="Proteomes" id="UP000602284">
    <property type="component" value="Unassembled WGS sequence"/>
</dbReference>
<dbReference type="RefSeq" id="WP_201637668.1">
    <property type="nucleotide sequence ID" value="NZ_JAEQNB010000006.1"/>
</dbReference>
<keyword evidence="1" id="KW-0732">Signal</keyword>
<protein>
    <recommendedName>
        <fullName evidence="2">Copper amine oxidase-like N-terminal domain-containing protein</fullName>
    </recommendedName>
</protein>
<dbReference type="EMBL" id="JAEQNB010000006">
    <property type="protein sequence ID" value="MBL0388718.1"/>
    <property type="molecule type" value="Genomic_DNA"/>
</dbReference>
<proteinExistence type="predicted"/>
<keyword evidence="4" id="KW-1185">Reference proteome</keyword>
<evidence type="ECO:0000313" key="3">
    <source>
        <dbReference type="EMBL" id="MBL0388718.1"/>
    </source>
</evidence>
<dbReference type="SUPFAM" id="SSF55383">
    <property type="entry name" value="Copper amine oxidase, domain N"/>
    <property type="match status" value="1"/>
</dbReference>
<dbReference type="Pfam" id="PF07833">
    <property type="entry name" value="Cu_amine_oxidN1"/>
    <property type="match status" value="1"/>
</dbReference>
<evidence type="ECO:0000256" key="1">
    <source>
        <dbReference type="SAM" id="SignalP"/>
    </source>
</evidence>
<feature type="chain" id="PRO_5046109588" description="Copper amine oxidase-like N-terminal domain-containing protein" evidence="1">
    <location>
        <begin position="24"/>
        <end position="349"/>
    </location>
</feature>
<gene>
    <name evidence="3" type="ORF">JJB07_19095</name>
</gene>
<reference evidence="3 4" key="1">
    <citation type="submission" date="2021-01" db="EMBL/GenBank/DDBJ databases">
        <title>Tumebacillus sp. strain ITR2 16S ribosomal RNA gene Genome sequencing and assembly.</title>
        <authorList>
            <person name="Kang M."/>
        </authorList>
    </citation>
    <scope>NUCLEOTIDE SEQUENCE [LARGE SCALE GENOMIC DNA]</scope>
    <source>
        <strain evidence="3 4">ITR2</strain>
    </source>
</reference>
<evidence type="ECO:0000259" key="2">
    <source>
        <dbReference type="Pfam" id="PF07833"/>
    </source>
</evidence>